<dbReference type="EMBL" id="KL198022">
    <property type="protein sequence ID" value="KDQ17943.1"/>
    <property type="molecule type" value="Genomic_DNA"/>
</dbReference>
<dbReference type="Proteomes" id="UP000027195">
    <property type="component" value="Unassembled WGS sequence"/>
</dbReference>
<accession>A0A067MQD4</accession>
<protein>
    <submittedName>
        <fullName evidence="1">Uncharacterized protein</fullName>
    </submittedName>
</protein>
<name>A0A067MQD4_BOTB1</name>
<dbReference type="InParanoid" id="A0A067MQD4"/>
<reference evidence="2" key="1">
    <citation type="journal article" date="2014" name="Proc. Natl. Acad. Sci. U.S.A.">
        <title>Extensive sampling of basidiomycete genomes demonstrates inadequacy of the white-rot/brown-rot paradigm for wood decay fungi.</title>
        <authorList>
            <person name="Riley R."/>
            <person name="Salamov A.A."/>
            <person name="Brown D.W."/>
            <person name="Nagy L.G."/>
            <person name="Floudas D."/>
            <person name="Held B.W."/>
            <person name="Levasseur A."/>
            <person name="Lombard V."/>
            <person name="Morin E."/>
            <person name="Otillar R."/>
            <person name="Lindquist E.A."/>
            <person name="Sun H."/>
            <person name="LaButti K.M."/>
            <person name="Schmutz J."/>
            <person name="Jabbour D."/>
            <person name="Luo H."/>
            <person name="Baker S.E."/>
            <person name="Pisabarro A.G."/>
            <person name="Walton J.D."/>
            <person name="Blanchette R.A."/>
            <person name="Henrissat B."/>
            <person name="Martin F."/>
            <person name="Cullen D."/>
            <person name="Hibbett D.S."/>
            <person name="Grigoriev I.V."/>
        </authorList>
    </citation>
    <scope>NUCLEOTIDE SEQUENCE [LARGE SCALE GENOMIC DNA]</scope>
    <source>
        <strain evidence="2">FD-172 SS1</strain>
    </source>
</reference>
<proteinExistence type="predicted"/>
<sequence length="190" mass="22040">MKRQKYSKHQHLLSLLDYAVTSNKPSLRVVVQKLLMDQIIKGIVQYAPVIHFAERREGETWKSILGQAYYHYALKGPARWQSDPALTKGHKERLYVGYGKLVELRESSFVWKHVCGVEKDCVADLERRVIGPGFSGPFVDYLGWASWFDKRFRKQWNYKFRTCHRTPFTACSIKAGALKDNLHDCFATLA</sequence>
<gene>
    <name evidence="1" type="ORF">BOTBODRAFT_544695</name>
</gene>
<evidence type="ECO:0000313" key="2">
    <source>
        <dbReference type="Proteomes" id="UP000027195"/>
    </source>
</evidence>
<dbReference type="HOGENOM" id="CLU_1427772_0_0_1"/>
<organism evidence="1 2">
    <name type="scientific">Botryobasidium botryosum (strain FD-172 SS1)</name>
    <dbReference type="NCBI Taxonomy" id="930990"/>
    <lineage>
        <taxon>Eukaryota</taxon>
        <taxon>Fungi</taxon>
        <taxon>Dikarya</taxon>
        <taxon>Basidiomycota</taxon>
        <taxon>Agaricomycotina</taxon>
        <taxon>Agaricomycetes</taxon>
        <taxon>Cantharellales</taxon>
        <taxon>Botryobasidiaceae</taxon>
        <taxon>Botryobasidium</taxon>
    </lineage>
</organism>
<keyword evidence="2" id="KW-1185">Reference proteome</keyword>
<evidence type="ECO:0000313" key="1">
    <source>
        <dbReference type="EMBL" id="KDQ17943.1"/>
    </source>
</evidence>
<dbReference type="AlphaFoldDB" id="A0A067MQD4"/>